<evidence type="ECO:0000313" key="1">
    <source>
        <dbReference type="EMBL" id="KAK1366062.1"/>
    </source>
</evidence>
<dbReference type="Gene3D" id="3.90.1300.10">
    <property type="entry name" value="Amidase signature (AS) domain"/>
    <property type="match status" value="1"/>
</dbReference>
<accession>A0AAD8MAW6</accession>
<proteinExistence type="predicted"/>
<gene>
    <name evidence="1" type="ORF">POM88_041623</name>
</gene>
<sequence length="146" mass="16660">MYVRVCWNGYAVRMFLVLLGDDGEVDFKEDAKFAQHLKEALQISYRKNGIPAFLSCLNREDRWHSIVYILLQLWNDIEDTFDVTPENQKAIIQSAANLMRFILGPNLLGLPAISVPVGYDKQGLPIELCANPKKKPQSFYDVLKGK</sequence>
<evidence type="ECO:0000313" key="2">
    <source>
        <dbReference type="Proteomes" id="UP001237642"/>
    </source>
</evidence>
<dbReference type="EMBL" id="JAUIZM010000009">
    <property type="protein sequence ID" value="KAK1366062.1"/>
    <property type="molecule type" value="Genomic_DNA"/>
</dbReference>
<dbReference type="InterPro" id="IPR036928">
    <property type="entry name" value="AS_sf"/>
</dbReference>
<name>A0AAD8MAW6_9APIA</name>
<reference evidence="1" key="2">
    <citation type="submission" date="2023-05" db="EMBL/GenBank/DDBJ databases">
        <authorList>
            <person name="Schelkunov M.I."/>
        </authorList>
    </citation>
    <scope>NUCLEOTIDE SEQUENCE</scope>
    <source>
        <strain evidence="1">Hsosn_3</strain>
        <tissue evidence="1">Leaf</tissue>
    </source>
</reference>
<organism evidence="1 2">
    <name type="scientific">Heracleum sosnowskyi</name>
    <dbReference type="NCBI Taxonomy" id="360622"/>
    <lineage>
        <taxon>Eukaryota</taxon>
        <taxon>Viridiplantae</taxon>
        <taxon>Streptophyta</taxon>
        <taxon>Embryophyta</taxon>
        <taxon>Tracheophyta</taxon>
        <taxon>Spermatophyta</taxon>
        <taxon>Magnoliopsida</taxon>
        <taxon>eudicotyledons</taxon>
        <taxon>Gunneridae</taxon>
        <taxon>Pentapetalae</taxon>
        <taxon>asterids</taxon>
        <taxon>campanulids</taxon>
        <taxon>Apiales</taxon>
        <taxon>Apiaceae</taxon>
        <taxon>Apioideae</taxon>
        <taxon>apioid superclade</taxon>
        <taxon>Tordylieae</taxon>
        <taxon>Tordyliinae</taxon>
        <taxon>Heracleum</taxon>
    </lineage>
</organism>
<reference evidence="1" key="1">
    <citation type="submission" date="2023-02" db="EMBL/GenBank/DDBJ databases">
        <title>Genome of toxic invasive species Heracleum sosnowskyi carries increased number of genes despite the absence of recent whole-genome duplications.</title>
        <authorList>
            <person name="Schelkunov M."/>
            <person name="Shtratnikova V."/>
            <person name="Makarenko M."/>
            <person name="Klepikova A."/>
            <person name="Omelchenko D."/>
            <person name="Novikova G."/>
            <person name="Obukhova E."/>
            <person name="Bogdanov V."/>
            <person name="Penin A."/>
            <person name="Logacheva M."/>
        </authorList>
    </citation>
    <scope>NUCLEOTIDE SEQUENCE</scope>
    <source>
        <strain evidence="1">Hsosn_3</strain>
        <tissue evidence="1">Leaf</tissue>
    </source>
</reference>
<keyword evidence="2" id="KW-1185">Reference proteome</keyword>
<dbReference type="SUPFAM" id="SSF75304">
    <property type="entry name" value="Amidase signature (AS) enzymes"/>
    <property type="match status" value="1"/>
</dbReference>
<dbReference type="AlphaFoldDB" id="A0AAD8MAW6"/>
<protein>
    <submittedName>
        <fullName evidence="1">Uncharacterized protein</fullName>
    </submittedName>
</protein>
<dbReference type="Proteomes" id="UP001237642">
    <property type="component" value="Unassembled WGS sequence"/>
</dbReference>
<comment type="caution">
    <text evidence="1">The sequence shown here is derived from an EMBL/GenBank/DDBJ whole genome shotgun (WGS) entry which is preliminary data.</text>
</comment>